<evidence type="ECO:0000256" key="1">
    <source>
        <dbReference type="SAM" id="MobiDB-lite"/>
    </source>
</evidence>
<feature type="region of interest" description="Disordered" evidence="1">
    <location>
        <begin position="165"/>
        <end position="216"/>
    </location>
</feature>
<dbReference type="Proteomes" id="UP001279734">
    <property type="component" value="Unassembled WGS sequence"/>
</dbReference>
<sequence length="269" mass="29154">MFWDLQSASNVTDFAPASDLASLRLISHGSSEADADRGVVPTSRKSIQDAIPKNLALGEALVGCGAPISMDDHTADDKSQYMNLGHAASCLTSAIDPDPTDADPIDPMEMVLPVDQAKEGHVAFVLKDNLWQANEQLISSKSFCPAHAVLKDFCFCASIPSTVQQPSSTQLQRAKKEQQPRPEIQRGTGSAKKLADPEWLHPKPQHQRATPTSQAETTDVVSKELVIYVMGSINSFAVLQVAEDTGIRLSMRKPRKNARPPEGLEMLAN</sequence>
<reference evidence="2" key="1">
    <citation type="submission" date="2023-05" db="EMBL/GenBank/DDBJ databases">
        <title>Nepenthes gracilis genome sequencing.</title>
        <authorList>
            <person name="Fukushima K."/>
        </authorList>
    </citation>
    <scope>NUCLEOTIDE SEQUENCE</scope>
    <source>
        <strain evidence="2">SING2019-196</strain>
    </source>
</reference>
<protein>
    <submittedName>
        <fullName evidence="2">Uncharacterized protein</fullName>
    </submittedName>
</protein>
<proteinExistence type="predicted"/>
<evidence type="ECO:0000313" key="3">
    <source>
        <dbReference type="Proteomes" id="UP001279734"/>
    </source>
</evidence>
<gene>
    <name evidence="2" type="ORF">Nepgr_021431</name>
</gene>
<organism evidence="2 3">
    <name type="scientific">Nepenthes gracilis</name>
    <name type="common">Slender pitcher plant</name>
    <dbReference type="NCBI Taxonomy" id="150966"/>
    <lineage>
        <taxon>Eukaryota</taxon>
        <taxon>Viridiplantae</taxon>
        <taxon>Streptophyta</taxon>
        <taxon>Embryophyta</taxon>
        <taxon>Tracheophyta</taxon>
        <taxon>Spermatophyta</taxon>
        <taxon>Magnoliopsida</taxon>
        <taxon>eudicotyledons</taxon>
        <taxon>Gunneridae</taxon>
        <taxon>Pentapetalae</taxon>
        <taxon>Caryophyllales</taxon>
        <taxon>Nepenthaceae</taxon>
        <taxon>Nepenthes</taxon>
    </lineage>
</organism>
<name>A0AAD3XX76_NEPGR</name>
<dbReference type="AlphaFoldDB" id="A0AAD3XX76"/>
<feature type="compositionally biased region" description="Basic and acidic residues" evidence="1">
    <location>
        <begin position="174"/>
        <end position="184"/>
    </location>
</feature>
<comment type="caution">
    <text evidence="2">The sequence shown here is derived from an EMBL/GenBank/DDBJ whole genome shotgun (WGS) entry which is preliminary data.</text>
</comment>
<evidence type="ECO:0000313" key="2">
    <source>
        <dbReference type="EMBL" id="GMH19590.1"/>
    </source>
</evidence>
<feature type="compositionally biased region" description="Polar residues" evidence="1">
    <location>
        <begin position="207"/>
        <end position="216"/>
    </location>
</feature>
<keyword evidence="3" id="KW-1185">Reference proteome</keyword>
<dbReference type="EMBL" id="BSYO01000021">
    <property type="protein sequence ID" value="GMH19590.1"/>
    <property type="molecule type" value="Genomic_DNA"/>
</dbReference>
<accession>A0AAD3XX76</accession>